<evidence type="ECO:0000313" key="5">
    <source>
        <dbReference type="Proteomes" id="UP001060018"/>
    </source>
</evidence>
<dbReference type="InterPro" id="IPR025736">
    <property type="entry name" value="PucR_C-HTH_dom"/>
</dbReference>
<keyword evidence="4" id="KW-1185">Reference proteome</keyword>
<organism evidence="3 5">
    <name type="scientific">Glutamicibacter halophytocola</name>
    <dbReference type="NCBI Taxonomy" id="1933880"/>
    <lineage>
        <taxon>Bacteria</taxon>
        <taxon>Bacillati</taxon>
        <taxon>Actinomycetota</taxon>
        <taxon>Actinomycetes</taxon>
        <taxon>Micrococcales</taxon>
        <taxon>Micrococcaceae</taxon>
        <taxon>Glutamicibacter</taxon>
    </lineage>
</organism>
<dbReference type="AlphaFoldDB" id="A0A5B8IR02"/>
<dbReference type="Proteomes" id="UP000320717">
    <property type="component" value="Chromosome"/>
</dbReference>
<evidence type="ECO:0000259" key="1">
    <source>
        <dbReference type="Pfam" id="PF13556"/>
    </source>
</evidence>
<dbReference type="PANTHER" id="PTHR33744">
    <property type="entry name" value="CARBOHYDRATE DIACID REGULATOR"/>
    <property type="match status" value="1"/>
</dbReference>
<evidence type="ECO:0000313" key="3">
    <source>
        <dbReference type="EMBL" id="UUX59991.1"/>
    </source>
</evidence>
<dbReference type="PANTHER" id="PTHR33744:SF1">
    <property type="entry name" value="DNA-BINDING TRANSCRIPTIONAL ACTIVATOR ADER"/>
    <property type="match status" value="1"/>
</dbReference>
<dbReference type="Proteomes" id="UP001060018">
    <property type="component" value="Chromosome"/>
</dbReference>
<feature type="domain" description="PucR C-terminal helix-turn-helix" evidence="1">
    <location>
        <begin position="1"/>
        <end position="54"/>
    </location>
</feature>
<evidence type="ECO:0000313" key="2">
    <source>
        <dbReference type="EMBL" id="QDY67813.1"/>
    </source>
</evidence>
<sequence length="67" mass="7644">MDTLCAYLDENRNWNAASARLGTHRQTLGYRIGRIEQLTGRNLKSSKDLAEFWEARKALNRSSPGAY</sequence>
<reference evidence="2 4" key="1">
    <citation type="submission" date="2019-07" db="EMBL/GenBank/DDBJ databases">
        <title>Complete Genome Sequence of drought tolerant Plant Growth-Promoting Rhizobacterium Glutamicibacter halophytocola DR408.</title>
        <authorList>
            <person name="Nishu S.D."/>
            <person name="Lee T.K."/>
        </authorList>
    </citation>
    <scope>NUCLEOTIDE SEQUENCE [LARGE SCALE GENOMIC DNA]</scope>
    <source>
        <strain evidence="2 4">DR408</strain>
    </source>
</reference>
<name>A0A5B8IR02_9MICC</name>
<dbReference type="InterPro" id="IPR051448">
    <property type="entry name" value="CdaR-like_regulators"/>
</dbReference>
<dbReference type="EMBL" id="CP042260">
    <property type="protein sequence ID" value="QDY67813.1"/>
    <property type="molecule type" value="Genomic_DNA"/>
</dbReference>
<dbReference type="InterPro" id="IPR042070">
    <property type="entry name" value="PucR_C-HTH_sf"/>
</dbReference>
<gene>
    <name evidence="2" type="ORF">FQA45_16730</name>
    <name evidence="3" type="ORF">NUH22_05060</name>
</gene>
<dbReference type="OrthoDB" id="3170447at2"/>
<proteinExistence type="predicted"/>
<evidence type="ECO:0000313" key="4">
    <source>
        <dbReference type="Proteomes" id="UP000320717"/>
    </source>
</evidence>
<dbReference type="EMBL" id="CP102487">
    <property type="protein sequence ID" value="UUX59991.1"/>
    <property type="molecule type" value="Genomic_DNA"/>
</dbReference>
<dbReference type="Gene3D" id="1.10.10.2840">
    <property type="entry name" value="PucR C-terminal helix-turn-helix domain"/>
    <property type="match status" value="1"/>
</dbReference>
<accession>A0A5B8IR02</accession>
<protein>
    <submittedName>
        <fullName evidence="3">Helix-turn-helix domain-containing protein</fullName>
    </submittedName>
    <submittedName>
        <fullName evidence="2">PucR family transcriptional regulator</fullName>
    </submittedName>
</protein>
<dbReference type="RefSeq" id="WP_146278031.1">
    <property type="nucleotide sequence ID" value="NZ_CP042260.1"/>
</dbReference>
<dbReference type="Pfam" id="PF13556">
    <property type="entry name" value="HTH_30"/>
    <property type="match status" value="1"/>
</dbReference>
<reference evidence="3" key="2">
    <citation type="journal article" date="2022" name="Pest Manag. Sci.">
        <title>Glutamicibacter halophytocola-mediated host fitness of potato tuber moth on Solanaceae crops.</title>
        <authorList>
            <person name="Wang W."/>
            <person name="Xiao G."/>
            <person name="Du G."/>
            <person name="Chang L."/>
            <person name="Yang Y."/>
            <person name="Ye J."/>
            <person name="Chen B."/>
        </authorList>
    </citation>
    <scope>NUCLEOTIDE SEQUENCE</scope>
    <source>
        <strain evidence="3">S2</strain>
    </source>
</reference>